<organism evidence="11 12">
    <name type="scientific">Magnetofaba australis IT-1</name>
    <dbReference type="NCBI Taxonomy" id="1434232"/>
    <lineage>
        <taxon>Bacteria</taxon>
        <taxon>Pseudomonadati</taxon>
        <taxon>Pseudomonadota</taxon>
        <taxon>Magnetococcia</taxon>
        <taxon>Magnetococcales</taxon>
        <taxon>Magnetococcaceae</taxon>
        <taxon>Magnetofaba</taxon>
    </lineage>
</organism>
<evidence type="ECO:0000256" key="5">
    <source>
        <dbReference type="ARBA" id="ARBA00022764"/>
    </source>
</evidence>
<feature type="binding site" description="axial binding residue" evidence="9">
    <location>
        <position position="70"/>
    </location>
    <ligand>
        <name>heme c</name>
        <dbReference type="ChEBI" id="CHEBI:61717"/>
        <label>1</label>
    </ligand>
    <ligandPart>
        <name>Fe</name>
        <dbReference type="ChEBI" id="CHEBI:18248"/>
    </ligandPart>
</feature>
<evidence type="ECO:0000256" key="2">
    <source>
        <dbReference type="ARBA" id="ARBA00022448"/>
    </source>
</evidence>
<dbReference type="InterPro" id="IPR050597">
    <property type="entry name" value="Cytochrome_c_Oxidase_Subunit"/>
</dbReference>
<dbReference type="InterPro" id="IPR009056">
    <property type="entry name" value="Cyt_c-like_dom"/>
</dbReference>
<dbReference type="SUPFAM" id="SSF46626">
    <property type="entry name" value="Cytochrome c"/>
    <property type="match status" value="2"/>
</dbReference>
<keyword evidence="7 9" id="KW-0408">Iron</keyword>
<reference evidence="11 12" key="1">
    <citation type="journal article" date="2016" name="BMC Genomics">
        <title>Combined genomic and structural analyses of a cultured magnetotactic bacterium reveals its niche adaptation to a dynamic environment.</title>
        <authorList>
            <person name="Araujo A.C."/>
            <person name="Morillo V."/>
            <person name="Cypriano J."/>
            <person name="Teixeira L.C."/>
            <person name="Leao P."/>
            <person name="Lyra S."/>
            <person name="Almeida L.G."/>
            <person name="Bazylinski D.A."/>
            <person name="Vasconcellos A.T."/>
            <person name="Abreu F."/>
            <person name="Lins U."/>
        </authorList>
    </citation>
    <scope>NUCLEOTIDE SEQUENCE [LARGE SCALE GENOMIC DNA]</scope>
    <source>
        <strain evidence="11 12">IT-1</strain>
    </source>
</reference>
<evidence type="ECO:0000256" key="3">
    <source>
        <dbReference type="ARBA" id="ARBA00022617"/>
    </source>
</evidence>
<evidence type="ECO:0000256" key="7">
    <source>
        <dbReference type="ARBA" id="ARBA00023004"/>
    </source>
</evidence>
<dbReference type="GO" id="GO:0042597">
    <property type="term" value="C:periplasmic space"/>
    <property type="evidence" value="ECO:0007669"/>
    <property type="project" value="UniProtKB-SubCell"/>
</dbReference>
<feature type="binding site" description="axial binding residue" evidence="9">
    <location>
        <position position="135"/>
    </location>
    <ligand>
        <name>heme c</name>
        <dbReference type="ChEBI" id="CHEBI:61717"/>
        <label>2</label>
    </ligand>
    <ligandPart>
        <name>Fe</name>
        <dbReference type="ChEBI" id="CHEBI:18248"/>
    </ligandPart>
</feature>
<keyword evidence="6" id="KW-0249">Electron transport</keyword>
<gene>
    <name evidence="11" type="ORF">MAIT1_02177</name>
</gene>
<feature type="domain" description="Cytochrome c" evidence="10">
    <location>
        <begin position="15"/>
        <end position="93"/>
    </location>
</feature>
<evidence type="ECO:0000256" key="6">
    <source>
        <dbReference type="ARBA" id="ARBA00022982"/>
    </source>
</evidence>
<proteinExistence type="predicted"/>
<dbReference type="InterPro" id="IPR036909">
    <property type="entry name" value="Cyt_c-like_dom_sf"/>
</dbReference>
<accession>A0A1Y2K223</accession>
<evidence type="ECO:0000313" key="11">
    <source>
        <dbReference type="EMBL" id="OSM02091.1"/>
    </source>
</evidence>
<feature type="binding site" description="axial binding residue" evidence="9">
    <location>
        <position position="31"/>
    </location>
    <ligand>
        <name>heme c</name>
        <dbReference type="ChEBI" id="CHEBI:61717"/>
        <label>1</label>
    </ligand>
    <ligandPart>
        <name>Fe</name>
        <dbReference type="ChEBI" id="CHEBI:18248"/>
    </ligandPart>
</feature>
<name>A0A1Y2K223_9PROT</name>
<comment type="subcellular location">
    <subcellularLocation>
        <location evidence="1">Periplasm</location>
    </subcellularLocation>
</comment>
<dbReference type="EMBL" id="LVJN01000020">
    <property type="protein sequence ID" value="OSM02091.1"/>
    <property type="molecule type" value="Genomic_DNA"/>
</dbReference>
<keyword evidence="3 8" id="KW-0349">Heme</keyword>
<dbReference type="Gene3D" id="1.10.760.10">
    <property type="entry name" value="Cytochrome c-like domain"/>
    <property type="match status" value="2"/>
</dbReference>
<evidence type="ECO:0000256" key="8">
    <source>
        <dbReference type="PIRSR" id="PIRSR000005-1"/>
    </source>
</evidence>
<dbReference type="GO" id="GO:0020037">
    <property type="term" value="F:heme binding"/>
    <property type="evidence" value="ECO:0007669"/>
    <property type="project" value="InterPro"/>
</dbReference>
<dbReference type="Proteomes" id="UP000194003">
    <property type="component" value="Unassembled WGS sequence"/>
</dbReference>
<feature type="binding site" description="covalent" evidence="8">
    <location>
        <position position="30"/>
    </location>
    <ligand>
        <name>heme c</name>
        <dbReference type="ChEBI" id="CHEBI:61717"/>
        <label>1</label>
    </ligand>
</feature>
<keyword evidence="4 9" id="KW-0479">Metal-binding</keyword>
<evidence type="ECO:0000256" key="1">
    <source>
        <dbReference type="ARBA" id="ARBA00004418"/>
    </source>
</evidence>
<keyword evidence="5" id="KW-0574">Periplasm</keyword>
<dbReference type="PIRSF" id="PIRSF000005">
    <property type="entry name" value="Cytochrome_c4"/>
    <property type="match status" value="1"/>
</dbReference>
<dbReference type="AlphaFoldDB" id="A0A1Y2K223"/>
<dbReference type="PROSITE" id="PS51007">
    <property type="entry name" value="CYTC"/>
    <property type="match status" value="2"/>
</dbReference>
<evidence type="ECO:0000313" key="12">
    <source>
        <dbReference type="Proteomes" id="UP000194003"/>
    </source>
</evidence>
<keyword evidence="2" id="KW-0813">Transport</keyword>
<comment type="caution">
    <text evidence="11">The sequence shown here is derived from an EMBL/GenBank/DDBJ whole genome shotgun (WGS) entry which is preliminary data.</text>
</comment>
<dbReference type="Pfam" id="PF00034">
    <property type="entry name" value="Cytochrom_C"/>
    <property type="match status" value="2"/>
</dbReference>
<feature type="binding site" description="covalent" evidence="8">
    <location>
        <position position="131"/>
    </location>
    <ligand>
        <name>heme c</name>
        <dbReference type="ChEBI" id="CHEBI:61717"/>
        <label>2</label>
    </ligand>
</feature>
<feature type="binding site" description="covalent" evidence="8">
    <location>
        <position position="27"/>
    </location>
    <ligand>
        <name>heme c</name>
        <dbReference type="ChEBI" id="CHEBI:61717"/>
        <label>1</label>
    </ligand>
</feature>
<protein>
    <submittedName>
        <fullName evidence="11">Putative cytochrome C, class I</fullName>
    </submittedName>
</protein>
<evidence type="ECO:0000256" key="9">
    <source>
        <dbReference type="PIRSR" id="PIRSR000005-2"/>
    </source>
</evidence>
<keyword evidence="12" id="KW-1185">Reference proteome</keyword>
<dbReference type="GO" id="GO:0009055">
    <property type="term" value="F:electron transfer activity"/>
    <property type="evidence" value="ECO:0007669"/>
    <property type="project" value="InterPro"/>
</dbReference>
<dbReference type="InterPro" id="IPR024167">
    <property type="entry name" value="Cytochrome_c4-like"/>
</dbReference>
<feature type="binding site" description="axial binding residue" evidence="9">
    <location>
        <position position="177"/>
    </location>
    <ligand>
        <name>heme c</name>
        <dbReference type="ChEBI" id="CHEBI:61717"/>
        <label>2</label>
    </ligand>
    <ligandPart>
        <name>Fe</name>
        <dbReference type="ChEBI" id="CHEBI:18248"/>
    </ligandPart>
</feature>
<evidence type="ECO:0000256" key="4">
    <source>
        <dbReference type="ARBA" id="ARBA00022723"/>
    </source>
</evidence>
<dbReference type="PANTHER" id="PTHR33751:SF9">
    <property type="entry name" value="CYTOCHROME C4"/>
    <property type="match status" value="1"/>
</dbReference>
<comment type="PTM">
    <text evidence="8">Binds 2 heme c groups covalently per subunit.</text>
</comment>
<dbReference type="GO" id="GO:0005506">
    <property type="term" value="F:iron ion binding"/>
    <property type="evidence" value="ECO:0007669"/>
    <property type="project" value="InterPro"/>
</dbReference>
<feature type="domain" description="Cytochrome c" evidence="10">
    <location>
        <begin position="117"/>
        <end position="200"/>
    </location>
</feature>
<dbReference type="STRING" id="1434232.MAIT1_02177"/>
<sequence>MIAGGVAMNADEARADMASGLAMANTCAGCHGTDGMANGPAMPNIAGQPANYLIPVMKEFRSGERYSTIMGRIAKGYSDAEIEALSKAVAGWKWTGGAENPKLAMKTGETIAMVKPALAAEGEKLAKEMKCTKCHEDGGKSTEDDMPRVAGQHLDYLLFKMEDYKDEALKMPQPKKMKKRMDKASAKELEAISHFWAANK</sequence>
<evidence type="ECO:0000259" key="10">
    <source>
        <dbReference type="PROSITE" id="PS51007"/>
    </source>
</evidence>
<dbReference type="PANTHER" id="PTHR33751">
    <property type="entry name" value="CBB3-TYPE CYTOCHROME C OXIDASE SUBUNIT FIXP"/>
    <property type="match status" value="1"/>
</dbReference>
<feature type="binding site" description="covalent" evidence="8">
    <location>
        <position position="134"/>
    </location>
    <ligand>
        <name>heme c</name>
        <dbReference type="ChEBI" id="CHEBI:61717"/>
        <label>2</label>
    </ligand>
</feature>